<proteinExistence type="predicted"/>
<name>A0A397SDE0_9GLOM</name>
<organism evidence="1 2">
    <name type="scientific">Glomus cerebriforme</name>
    <dbReference type="NCBI Taxonomy" id="658196"/>
    <lineage>
        <taxon>Eukaryota</taxon>
        <taxon>Fungi</taxon>
        <taxon>Fungi incertae sedis</taxon>
        <taxon>Mucoromycota</taxon>
        <taxon>Glomeromycotina</taxon>
        <taxon>Glomeromycetes</taxon>
        <taxon>Glomerales</taxon>
        <taxon>Glomeraceae</taxon>
        <taxon>Glomus</taxon>
    </lineage>
</organism>
<evidence type="ECO:0000313" key="2">
    <source>
        <dbReference type="Proteomes" id="UP000265703"/>
    </source>
</evidence>
<keyword evidence="2" id="KW-1185">Reference proteome</keyword>
<protein>
    <submittedName>
        <fullName evidence="1">Uncharacterized protein</fullName>
    </submittedName>
</protein>
<reference evidence="1 2" key="1">
    <citation type="submission" date="2018-06" db="EMBL/GenBank/DDBJ databases">
        <title>Comparative genomics reveals the genomic features of Rhizophagus irregularis, R. cerebriforme, R. diaphanum and Gigaspora rosea, and their symbiotic lifestyle signature.</title>
        <authorList>
            <person name="Morin E."/>
            <person name="San Clemente H."/>
            <person name="Chen E.C.H."/>
            <person name="De La Providencia I."/>
            <person name="Hainaut M."/>
            <person name="Kuo A."/>
            <person name="Kohler A."/>
            <person name="Murat C."/>
            <person name="Tang N."/>
            <person name="Roy S."/>
            <person name="Loubradou J."/>
            <person name="Henrissat B."/>
            <person name="Grigoriev I.V."/>
            <person name="Corradi N."/>
            <person name="Roux C."/>
            <person name="Martin F.M."/>
        </authorList>
    </citation>
    <scope>NUCLEOTIDE SEQUENCE [LARGE SCALE GENOMIC DNA]</scope>
    <source>
        <strain evidence="1 2">DAOM 227022</strain>
    </source>
</reference>
<accession>A0A397SDE0</accession>
<gene>
    <name evidence="1" type="ORF">C1645_838134</name>
</gene>
<dbReference type="EMBL" id="QKYT01000904">
    <property type="protein sequence ID" value="RIA80751.1"/>
    <property type="molecule type" value="Genomic_DNA"/>
</dbReference>
<dbReference type="AlphaFoldDB" id="A0A397SDE0"/>
<sequence length="140" mass="16350">MPAKLSTICYIYHFTDRQTTEYTVKEITGVSRLDDNDPKFHIEENIGEREPKDFWVEAKHGINHPYLTNKTTAINQNMRSTTAILTGTFLNTSKRPLEEPWTLRNDSWRELVGVEVMDHIIAGITAIRWVFKEQSRRLNT</sequence>
<dbReference type="OrthoDB" id="2446223at2759"/>
<evidence type="ECO:0000313" key="1">
    <source>
        <dbReference type="EMBL" id="RIA80751.1"/>
    </source>
</evidence>
<dbReference type="Proteomes" id="UP000265703">
    <property type="component" value="Unassembled WGS sequence"/>
</dbReference>
<comment type="caution">
    <text evidence="1">The sequence shown here is derived from an EMBL/GenBank/DDBJ whole genome shotgun (WGS) entry which is preliminary data.</text>
</comment>